<comment type="caution">
    <text evidence="1">The sequence shown here is derived from an EMBL/GenBank/DDBJ whole genome shotgun (WGS) entry which is preliminary data.</text>
</comment>
<gene>
    <name evidence="1" type="ORF">GGP82_003214</name>
    <name evidence="2" type="ORF">GGP82_003257</name>
    <name evidence="3" type="ORF">GGP82_003645</name>
</gene>
<evidence type="ECO:0000313" key="3">
    <source>
        <dbReference type="EMBL" id="MCS3867061.1"/>
    </source>
</evidence>
<dbReference type="Proteomes" id="UP001155034">
    <property type="component" value="Unassembled WGS sequence"/>
</dbReference>
<accession>A0A840EEC8</accession>
<proteinExistence type="predicted"/>
<dbReference type="EMBL" id="JANTYZ010000017">
    <property type="protein sequence ID" value="MCS3866634.1"/>
    <property type="molecule type" value="Genomic_DNA"/>
</dbReference>
<organism evidence="1 4">
    <name type="scientific">Salinibacter ruber</name>
    <dbReference type="NCBI Taxonomy" id="146919"/>
    <lineage>
        <taxon>Bacteria</taxon>
        <taxon>Pseudomonadati</taxon>
        <taxon>Rhodothermota</taxon>
        <taxon>Rhodothermia</taxon>
        <taxon>Rhodothermales</taxon>
        <taxon>Salinibacteraceae</taxon>
        <taxon>Salinibacter</taxon>
    </lineage>
</organism>
<evidence type="ECO:0000313" key="4">
    <source>
        <dbReference type="Proteomes" id="UP001155034"/>
    </source>
</evidence>
<dbReference type="EMBL" id="JANTYZ010000017">
    <property type="protein sequence ID" value="MCS3866677.1"/>
    <property type="molecule type" value="Genomic_DNA"/>
</dbReference>
<reference evidence="1" key="1">
    <citation type="submission" date="2022-08" db="EMBL/GenBank/DDBJ databases">
        <title>Genomic Encyclopedia of Type Strains, Phase V (KMG-V): Genome sequencing to study the core and pangenomes of soil and plant-associated prokaryotes.</title>
        <authorList>
            <person name="Whitman W."/>
        </authorList>
    </citation>
    <scope>NUCLEOTIDE SEQUENCE</scope>
    <source>
        <strain evidence="1">SP2016B</strain>
    </source>
</reference>
<evidence type="ECO:0000313" key="1">
    <source>
        <dbReference type="EMBL" id="MCS3866634.1"/>
    </source>
</evidence>
<feature type="non-terminal residue" evidence="1">
    <location>
        <position position="1"/>
    </location>
</feature>
<dbReference type="EMBL" id="JANTYZ010000036">
    <property type="protein sequence ID" value="MCS3867061.1"/>
    <property type="molecule type" value="Genomic_DNA"/>
</dbReference>
<sequence length="25" mass="2737">VSRYTDEAVASLTGYDYLLEATSVL</sequence>
<name>A0A840EEC8_9BACT</name>
<evidence type="ECO:0000313" key="2">
    <source>
        <dbReference type="EMBL" id="MCS3866677.1"/>
    </source>
</evidence>
<protein>
    <submittedName>
        <fullName evidence="1">Uncharacterized protein</fullName>
    </submittedName>
</protein>
<dbReference type="AlphaFoldDB" id="A0A840EEC8"/>